<feature type="signal peptide" evidence="1">
    <location>
        <begin position="1"/>
        <end position="20"/>
    </location>
</feature>
<evidence type="ECO:0008006" key="4">
    <source>
        <dbReference type="Google" id="ProtNLM"/>
    </source>
</evidence>
<protein>
    <recommendedName>
        <fullName evidence="4">Outer membrane protein beta-barrel domain-containing protein</fullName>
    </recommendedName>
</protein>
<accession>A0A2S7WJ23</accession>
<reference evidence="2 3" key="1">
    <citation type="submission" date="2016-12" db="EMBL/GenBank/DDBJ databases">
        <title>Trade-off between light-utilization and light-protection in marine flavobacteria.</title>
        <authorList>
            <person name="Kumagai Y."/>
            <person name="Yoshizawa S."/>
            <person name="Kogure K."/>
            <person name="Iwasaki W."/>
        </authorList>
    </citation>
    <scope>NUCLEOTIDE SEQUENCE [LARGE SCALE GENOMIC DNA]</scope>
    <source>
        <strain evidence="2 3">ATCC 43844</strain>
    </source>
</reference>
<organism evidence="2 3">
    <name type="scientific">Polaribacter glomeratus</name>
    <dbReference type="NCBI Taxonomy" id="102"/>
    <lineage>
        <taxon>Bacteria</taxon>
        <taxon>Pseudomonadati</taxon>
        <taxon>Bacteroidota</taxon>
        <taxon>Flavobacteriia</taxon>
        <taxon>Flavobacteriales</taxon>
        <taxon>Flavobacteriaceae</taxon>
    </lineage>
</organism>
<dbReference type="OrthoDB" id="796858at2"/>
<comment type="caution">
    <text evidence="2">The sequence shown here is derived from an EMBL/GenBank/DDBJ whole genome shotgun (WGS) entry which is preliminary data.</text>
</comment>
<evidence type="ECO:0000313" key="2">
    <source>
        <dbReference type="EMBL" id="PQJ77593.1"/>
    </source>
</evidence>
<dbReference type="AlphaFoldDB" id="A0A2S7WJ23"/>
<dbReference type="Proteomes" id="UP000239068">
    <property type="component" value="Unassembled WGS sequence"/>
</dbReference>
<sequence length="202" mass="22810">MDGNKLLVLFFLVAFSTTTAQEKLDSIKVKENPIVFGDFLVGYSNTGKTAVTVAGNLNYQSKNNLYTFRTSQTTSIDKIDWFFFIPISVVSNTTTEYAALYGKRYIEDGMAYHFSGGISYNINEDVNEDIKTRDTFAGFPLEIGMSFFKPNKERFRILYGLIPVGEKTSFGRSFGFKLYANIAKRSYVGLGLTFGLGWHKIY</sequence>
<dbReference type="EMBL" id="MSCM01000002">
    <property type="protein sequence ID" value="PQJ77593.1"/>
    <property type="molecule type" value="Genomic_DNA"/>
</dbReference>
<keyword evidence="1" id="KW-0732">Signal</keyword>
<evidence type="ECO:0000256" key="1">
    <source>
        <dbReference type="SAM" id="SignalP"/>
    </source>
</evidence>
<feature type="chain" id="PRO_5015708283" description="Outer membrane protein beta-barrel domain-containing protein" evidence="1">
    <location>
        <begin position="21"/>
        <end position="202"/>
    </location>
</feature>
<proteinExistence type="predicted"/>
<name>A0A2S7WJ23_9FLAO</name>
<gene>
    <name evidence="2" type="ORF">BTO16_12210</name>
</gene>
<keyword evidence="3" id="KW-1185">Reference proteome</keyword>
<evidence type="ECO:0000313" key="3">
    <source>
        <dbReference type="Proteomes" id="UP000239068"/>
    </source>
</evidence>